<dbReference type="InterPro" id="IPR050951">
    <property type="entry name" value="Retrovirus_Pol_polyprotein"/>
</dbReference>
<name>A0ABD2WNG6_9HYME</name>
<dbReference type="InterPro" id="IPR001878">
    <property type="entry name" value="Znf_CCHC"/>
</dbReference>
<dbReference type="AlphaFoldDB" id="A0ABD2WNG6"/>
<dbReference type="Gene3D" id="2.40.70.10">
    <property type="entry name" value="Acid Proteases"/>
    <property type="match status" value="1"/>
</dbReference>
<evidence type="ECO:0000259" key="5">
    <source>
        <dbReference type="SMART" id="SM00343"/>
    </source>
</evidence>
<evidence type="ECO:0000256" key="2">
    <source>
        <dbReference type="ARBA" id="ARBA00022695"/>
    </source>
</evidence>
<proteinExistence type="predicted"/>
<evidence type="ECO:0000256" key="1">
    <source>
        <dbReference type="ARBA" id="ARBA00022679"/>
    </source>
</evidence>
<keyword evidence="7" id="KW-1185">Reference proteome</keyword>
<dbReference type="SMART" id="SM00343">
    <property type="entry name" value="ZnF_C2HC"/>
    <property type="match status" value="2"/>
</dbReference>
<dbReference type="Gene3D" id="4.10.60.10">
    <property type="entry name" value="Zinc finger, CCHC-type"/>
    <property type="match status" value="1"/>
</dbReference>
<dbReference type="InterPro" id="IPR036875">
    <property type="entry name" value="Znf_CCHC_sf"/>
</dbReference>
<organism evidence="6 7">
    <name type="scientific">Trichogramma kaykai</name>
    <dbReference type="NCBI Taxonomy" id="54128"/>
    <lineage>
        <taxon>Eukaryota</taxon>
        <taxon>Metazoa</taxon>
        <taxon>Ecdysozoa</taxon>
        <taxon>Arthropoda</taxon>
        <taxon>Hexapoda</taxon>
        <taxon>Insecta</taxon>
        <taxon>Pterygota</taxon>
        <taxon>Neoptera</taxon>
        <taxon>Endopterygota</taxon>
        <taxon>Hymenoptera</taxon>
        <taxon>Apocrita</taxon>
        <taxon>Proctotrupomorpha</taxon>
        <taxon>Chalcidoidea</taxon>
        <taxon>Trichogrammatidae</taxon>
        <taxon>Trichogramma</taxon>
    </lineage>
</organism>
<keyword evidence="3" id="KW-0540">Nuclease</keyword>
<evidence type="ECO:0000256" key="3">
    <source>
        <dbReference type="ARBA" id="ARBA00022722"/>
    </source>
</evidence>
<accession>A0ABD2WNG6</accession>
<dbReference type="GO" id="GO:0004519">
    <property type="term" value="F:endonuclease activity"/>
    <property type="evidence" value="ECO:0007669"/>
    <property type="project" value="UniProtKB-KW"/>
</dbReference>
<keyword evidence="4" id="KW-0378">Hydrolase</keyword>
<keyword evidence="1" id="KW-0808">Transferase</keyword>
<comment type="caution">
    <text evidence="6">The sequence shown here is derived from an EMBL/GenBank/DDBJ whole genome shotgun (WGS) entry which is preliminary data.</text>
</comment>
<reference evidence="6 7" key="1">
    <citation type="journal article" date="2024" name="bioRxiv">
        <title>A reference genome for Trichogramma kaykai: A tiny desert-dwelling parasitoid wasp with competing sex-ratio distorters.</title>
        <authorList>
            <person name="Culotta J."/>
            <person name="Lindsey A.R."/>
        </authorList>
    </citation>
    <scope>NUCLEOTIDE SEQUENCE [LARGE SCALE GENOMIC DNA]</scope>
    <source>
        <strain evidence="6 7">KSX58</strain>
    </source>
</reference>
<dbReference type="PANTHER" id="PTHR37984:SF5">
    <property type="entry name" value="PROTEIN NYNRIN-LIKE"/>
    <property type="match status" value="1"/>
</dbReference>
<feature type="domain" description="CCHC-type" evidence="5">
    <location>
        <begin position="90"/>
        <end position="106"/>
    </location>
</feature>
<dbReference type="PANTHER" id="PTHR37984">
    <property type="entry name" value="PROTEIN CBG26694"/>
    <property type="match status" value="1"/>
</dbReference>
<sequence>MFKTEKLKFDQALKEAQAREKAVENARNSSKAWDPKSNTLAEVYKILANEEKTKLRQKKSQINSKQGEFKCYRCNRSNHKTSECRFKNVKCNGCGKQGHIQAVCQSKPVNYIGEQSQAEDATSCQYSSKDEMTTTKHLFYHEDFFAIRAESKKTNATERADPEFLDVKLNDKLIAMEIDTGTYYSVISENFKERYFPNHRTETTNAILRGYDERVFKISGELRNIVVTLFNETRQLSCYVMSGTGPPLIGRQWLMALGCWPLSRLLNKMNDNKILKMNESNI</sequence>
<keyword evidence="2" id="KW-0548">Nucleotidyltransferase</keyword>
<dbReference type="InterPro" id="IPR021109">
    <property type="entry name" value="Peptidase_aspartic_dom_sf"/>
</dbReference>
<dbReference type="SUPFAM" id="SSF57756">
    <property type="entry name" value="Retrovirus zinc finger-like domains"/>
    <property type="match status" value="1"/>
</dbReference>
<evidence type="ECO:0000313" key="6">
    <source>
        <dbReference type="EMBL" id="KAL3394543.1"/>
    </source>
</evidence>
<dbReference type="Proteomes" id="UP001627154">
    <property type="component" value="Unassembled WGS sequence"/>
</dbReference>
<evidence type="ECO:0000313" key="7">
    <source>
        <dbReference type="Proteomes" id="UP001627154"/>
    </source>
</evidence>
<dbReference type="SUPFAM" id="SSF50630">
    <property type="entry name" value="Acid proteases"/>
    <property type="match status" value="1"/>
</dbReference>
<protein>
    <recommendedName>
        <fullName evidence="5">CCHC-type domain-containing protein</fullName>
    </recommendedName>
</protein>
<dbReference type="GO" id="GO:0016779">
    <property type="term" value="F:nucleotidyltransferase activity"/>
    <property type="evidence" value="ECO:0007669"/>
    <property type="project" value="UniProtKB-KW"/>
</dbReference>
<keyword evidence="4" id="KW-0255">Endonuclease</keyword>
<gene>
    <name evidence="6" type="ORF">TKK_011534</name>
</gene>
<dbReference type="EMBL" id="JBJJXI010000092">
    <property type="protein sequence ID" value="KAL3394543.1"/>
    <property type="molecule type" value="Genomic_DNA"/>
</dbReference>
<feature type="domain" description="CCHC-type" evidence="5">
    <location>
        <begin position="70"/>
        <end position="86"/>
    </location>
</feature>
<evidence type="ECO:0000256" key="4">
    <source>
        <dbReference type="ARBA" id="ARBA00022759"/>
    </source>
</evidence>